<evidence type="ECO:0000313" key="2">
    <source>
        <dbReference type="EMBL" id="TQV76387.1"/>
    </source>
</evidence>
<proteinExistence type="predicted"/>
<feature type="domain" description="DUF6795" evidence="1">
    <location>
        <begin position="15"/>
        <end position="116"/>
    </location>
</feature>
<evidence type="ECO:0000313" key="3">
    <source>
        <dbReference type="Proteomes" id="UP000317839"/>
    </source>
</evidence>
<accession>A0A545TGM8</accession>
<dbReference type="Proteomes" id="UP000317839">
    <property type="component" value="Unassembled WGS sequence"/>
</dbReference>
<comment type="caution">
    <text evidence="2">The sequence shown here is derived from an EMBL/GenBank/DDBJ whole genome shotgun (WGS) entry which is preliminary data.</text>
</comment>
<protein>
    <submittedName>
        <fullName evidence="2">DUF4198 domain-containing protein</fullName>
    </submittedName>
</protein>
<dbReference type="InterPro" id="IPR046474">
    <property type="entry name" value="DUF6795"/>
</dbReference>
<sequence length="143" mass="15801">MAISDVGKVCLFSNISGVILIDGKPAANALVVRRANLNKELKDEVTTDENGYFEMPAVFTNTVTKYLPQEFAPKQNIDVIFNGTEYAIWSAVKSGPEENTESKGKPLVVTCELNSENTTIVVDGAFIYSRCTWDVEPDPKMEF</sequence>
<dbReference type="AlphaFoldDB" id="A0A545TGM8"/>
<dbReference type="RefSeq" id="WP_142887748.1">
    <property type="nucleotide sequence ID" value="NZ_VIKR01000001.1"/>
</dbReference>
<dbReference type="EMBL" id="VIKR01000001">
    <property type="protein sequence ID" value="TQV76387.1"/>
    <property type="molecule type" value="Genomic_DNA"/>
</dbReference>
<name>A0A545TGM8_9GAMM</name>
<keyword evidence="3" id="KW-1185">Reference proteome</keyword>
<reference evidence="2 3" key="1">
    <citation type="submission" date="2019-06" db="EMBL/GenBank/DDBJ databases">
        <title>Draft genome of Aliikangiella marina GYP-15.</title>
        <authorList>
            <person name="Wang G."/>
        </authorList>
    </citation>
    <scope>NUCLEOTIDE SEQUENCE [LARGE SCALE GENOMIC DNA]</scope>
    <source>
        <strain evidence="2 3">GYP-15</strain>
    </source>
</reference>
<gene>
    <name evidence="2" type="ORF">FLL45_00010</name>
</gene>
<evidence type="ECO:0000259" key="1">
    <source>
        <dbReference type="Pfam" id="PF20598"/>
    </source>
</evidence>
<dbReference type="Pfam" id="PF20598">
    <property type="entry name" value="DUF6795"/>
    <property type="match status" value="1"/>
</dbReference>
<dbReference type="OrthoDB" id="6196922at2"/>
<organism evidence="2 3">
    <name type="scientific">Aliikangiella marina</name>
    <dbReference type="NCBI Taxonomy" id="1712262"/>
    <lineage>
        <taxon>Bacteria</taxon>
        <taxon>Pseudomonadati</taxon>
        <taxon>Pseudomonadota</taxon>
        <taxon>Gammaproteobacteria</taxon>
        <taxon>Oceanospirillales</taxon>
        <taxon>Pleioneaceae</taxon>
        <taxon>Aliikangiella</taxon>
    </lineage>
</organism>